<evidence type="ECO:0000313" key="3">
    <source>
        <dbReference type="EMBL" id="MBB5117979.1"/>
    </source>
</evidence>
<feature type="region of interest" description="Disordered" evidence="1">
    <location>
        <begin position="1"/>
        <end position="26"/>
    </location>
</feature>
<evidence type="ECO:0000313" key="6">
    <source>
        <dbReference type="Proteomes" id="UP000528608"/>
    </source>
</evidence>
<name>A0A2N8NWR9_STREU</name>
<dbReference type="EMBL" id="JACHJF010000003">
    <property type="protein sequence ID" value="MBB5117979.1"/>
    <property type="molecule type" value="Genomic_DNA"/>
</dbReference>
<evidence type="ECO:0000259" key="2">
    <source>
        <dbReference type="Pfam" id="PF04149"/>
    </source>
</evidence>
<accession>A0A2N8NWR9</accession>
<feature type="domain" description="DUF397" evidence="2">
    <location>
        <begin position="11"/>
        <end position="66"/>
    </location>
</feature>
<dbReference type="AlphaFoldDB" id="A0A2N8NWR9"/>
<reference evidence="4" key="1">
    <citation type="submission" date="2015-07" db="EMBL/GenBank/DDBJ databases">
        <authorList>
            <person name="Noorani M."/>
        </authorList>
    </citation>
    <scope>NUCLEOTIDE SEQUENCE [LARGE SCALE GENOMIC DNA]</scope>
    <source>
        <strain evidence="4">ATCC 27428</strain>
    </source>
</reference>
<dbReference type="EMBL" id="LGUI01000003">
    <property type="protein sequence ID" value="PNE33220.1"/>
    <property type="molecule type" value="Genomic_DNA"/>
</dbReference>
<dbReference type="RefSeq" id="WP_102918004.1">
    <property type="nucleotide sequence ID" value="NZ_JACHJF010000003.1"/>
</dbReference>
<proteinExistence type="predicted"/>
<keyword evidence="5" id="KW-1185">Reference proteome</keyword>
<comment type="caution">
    <text evidence="4">The sequence shown here is derived from an EMBL/GenBank/DDBJ whole genome shotgun (WGS) entry which is preliminary data.</text>
</comment>
<organism evidence="4 5">
    <name type="scientific">Streptomyces eurocidicus</name>
    <name type="common">Streptoverticillium eurocidicus</name>
    <dbReference type="NCBI Taxonomy" id="66423"/>
    <lineage>
        <taxon>Bacteria</taxon>
        <taxon>Bacillati</taxon>
        <taxon>Actinomycetota</taxon>
        <taxon>Actinomycetes</taxon>
        <taxon>Kitasatosporales</taxon>
        <taxon>Streptomycetaceae</taxon>
        <taxon>Streptomyces</taxon>
    </lineage>
</organism>
<reference evidence="5" key="2">
    <citation type="submission" date="2015-07" db="EMBL/GenBank/DDBJ databases">
        <authorList>
            <person name="Graham D.E."/>
            <person name="Giannone R.J."/>
            <person name="Gulvik C.A."/>
            <person name="Hettich R.L."/>
            <person name="Klingeman D.M."/>
            <person name="Mahan K.M."/>
            <person name="Parry R.J."/>
            <person name="Spain J.C."/>
        </authorList>
    </citation>
    <scope>NUCLEOTIDE SEQUENCE [LARGE SCALE GENOMIC DNA]</scope>
    <source>
        <strain evidence="5">ATCC 27428</strain>
    </source>
</reference>
<dbReference type="InterPro" id="IPR007278">
    <property type="entry name" value="DUF397"/>
</dbReference>
<reference evidence="3 6" key="3">
    <citation type="submission" date="2020-08" db="EMBL/GenBank/DDBJ databases">
        <title>Genomic Encyclopedia of Type Strains, Phase III (KMG-III): the genomes of soil and plant-associated and newly described type strains.</title>
        <authorList>
            <person name="Whitman W."/>
        </authorList>
    </citation>
    <scope>NUCLEOTIDE SEQUENCE [LARGE SCALE GENOMIC DNA]</scope>
    <source>
        <strain evidence="3 6">CECT 3259</strain>
    </source>
</reference>
<evidence type="ECO:0000313" key="5">
    <source>
        <dbReference type="Proteomes" id="UP000235945"/>
    </source>
</evidence>
<dbReference type="Proteomes" id="UP000235945">
    <property type="component" value="Unassembled WGS sequence"/>
</dbReference>
<evidence type="ECO:0000256" key="1">
    <source>
        <dbReference type="SAM" id="MobiDB-lite"/>
    </source>
</evidence>
<evidence type="ECO:0000313" key="4">
    <source>
        <dbReference type="EMBL" id="PNE33220.1"/>
    </source>
</evidence>
<dbReference type="Proteomes" id="UP000528608">
    <property type="component" value="Unassembled WGS sequence"/>
</dbReference>
<dbReference type="Pfam" id="PF04149">
    <property type="entry name" value="DUF397"/>
    <property type="match status" value="1"/>
</dbReference>
<gene>
    <name evidence="4" type="ORF">AF335_09810</name>
    <name evidence="3" type="ORF">FHS36_001400</name>
</gene>
<protein>
    <recommendedName>
        <fullName evidence="2">DUF397 domain-containing protein</fullName>
    </recommendedName>
</protein>
<dbReference type="OrthoDB" id="4570646at2"/>
<sequence>MIAERDPCGPVWRKSSYSGGGGATGTDDCLEVADNIPGVVPVRDSKTPGGPILLFPTPAWTAFVATLGEGLRARRG</sequence>